<accession>A0A0L9U7Q5</accession>
<evidence type="ECO:0000259" key="4">
    <source>
        <dbReference type="Pfam" id="PF00005"/>
    </source>
</evidence>
<dbReference type="AlphaFoldDB" id="A0A0L9U7Q5"/>
<dbReference type="InterPro" id="IPR003439">
    <property type="entry name" value="ABC_transporter-like_ATP-bd"/>
</dbReference>
<dbReference type="PANTHER" id="PTHR19229">
    <property type="entry name" value="ATP-BINDING CASSETTE TRANSPORTER SUBFAMILY A ABCA"/>
    <property type="match status" value="1"/>
</dbReference>
<evidence type="ECO:0000313" key="5">
    <source>
        <dbReference type="EMBL" id="KOM38761.1"/>
    </source>
</evidence>
<feature type="transmembrane region" description="Helical" evidence="3">
    <location>
        <begin position="404"/>
        <end position="427"/>
    </location>
</feature>
<feature type="compositionally biased region" description="Basic and acidic residues" evidence="2">
    <location>
        <begin position="43"/>
        <end position="52"/>
    </location>
</feature>
<dbReference type="STRING" id="3914.A0A0L9U7Q5"/>
<keyword evidence="3" id="KW-0472">Membrane</keyword>
<gene>
    <name evidence="5" type="ORF">LR48_Vigan03g214300</name>
</gene>
<feature type="region of interest" description="Disordered" evidence="2">
    <location>
        <begin position="93"/>
        <end position="135"/>
    </location>
</feature>
<feature type="compositionally biased region" description="Polar residues" evidence="2">
    <location>
        <begin position="8"/>
        <end position="23"/>
    </location>
</feature>
<dbReference type="Pfam" id="PF00005">
    <property type="entry name" value="ABC_tran"/>
    <property type="match status" value="1"/>
</dbReference>
<protein>
    <recommendedName>
        <fullName evidence="4">ABC transporter domain-containing protein</fullName>
    </recommendedName>
</protein>
<dbReference type="Gramene" id="KOM38761">
    <property type="protein sequence ID" value="KOM38761"/>
    <property type="gene ID" value="LR48_Vigan03g214300"/>
</dbReference>
<feature type="domain" description="ABC transporter" evidence="4">
    <location>
        <begin position="622"/>
        <end position="712"/>
    </location>
</feature>
<evidence type="ECO:0000256" key="3">
    <source>
        <dbReference type="SAM" id="Phobius"/>
    </source>
</evidence>
<evidence type="ECO:0000313" key="6">
    <source>
        <dbReference type="Proteomes" id="UP000053144"/>
    </source>
</evidence>
<feature type="transmembrane region" description="Helical" evidence="3">
    <location>
        <begin position="458"/>
        <end position="480"/>
    </location>
</feature>
<feature type="transmembrane region" description="Helical" evidence="3">
    <location>
        <begin position="433"/>
        <end position="451"/>
    </location>
</feature>
<evidence type="ECO:0000256" key="1">
    <source>
        <dbReference type="ARBA" id="ARBA00008526"/>
    </source>
</evidence>
<feature type="transmembrane region" description="Helical" evidence="3">
    <location>
        <begin position="500"/>
        <end position="524"/>
    </location>
</feature>
<feature type="compositionally biased region" description="Basic and acidic residues" evidence="2">
    <location>
        <begin position="112"/>
        <end position="122"/>
    </location>
</feature>
<feature type="region of interest" description="Disordered" evidence="2">
    <location>
        <begin position="557"/>
        <end position="576"/>
    </location>
</feature>
<evidence type="ECO:0000256" key="2">
    <source>
        <dbReference type="SAM" id="MobiDB-lite"/>
    </source>
</evidence>
<dbReference type="GO" id="GO:0005524">
    <property type="term" value="F:ATP binding"/>
    <property type="evidence" value="ECO:0007669"/>
    <property type="project" value="InterPro"/>
</dbReference>
<sequence length="749" mass="82583">MGERAHNNDGQSGGSQASVNGNQRRCEEDIGGRVGGDHGGTQTHDHSVDHQESTGIVPVNSTVSGTHHCCCCRVSAAAVATSAVVAAAVATAGAPESTGDHTIGSVSAGRPPSHEDRRDRSSHAPPRVAARVAAAAARAGVSPELSAADQHRRDRLLALFLDLRSLRQSEHFEFLGFLPLHGVFLDVEEFQGGEKVGNRSGIEDQSSWGRPSEEVTLSETYCYNPCRLKVTERSEADRHNLGRPFGPGHQWPEKGNRTVLTIKGRNRTVLPVKGRNRTVLPVKGRNQTVLPSIGRNRTVLTRVLNQGGKKVFSNGDPTLARRWGEPEALLKIKEVEPWTLVWDLGVIGRKEEEWKIVEEELPPPRPPDLNWWAVASGSLQFAISSGILTACTMYNLFKYSDKTLVFAYFFAFGLSAIMLSFLISTFFKRAKTAVAVGTLSFLGAFFPYYTVNDEGVSIILKVIASLLSPTAFALGSINFADYERAHVGLRWSNIWRESSGVNFLACLLMMILDTLLYCAIGLYFDKVLPREYGRRYTWSFIFQRDFWRRKKVVKDSSSGSNVKVSGKTSESEGNISREYTSRPAIEPISLDMKQQELDSRCIQIRNLHKVYATEKGDCCAVNSLQLTLYENQILALLGHNGAGKSTTISMLVGLLPPSSGDALVFGKNIVSDIDEIRKVLGVCPQHDILFPELTVREHLELFAILKGVEEHLLDNAVINMADEFDVGSEDEPPTEVFVDEEDAMEREKP</sequence>
<feature type="region of interest" description="Disordered" evidence="2">
    <location>
        <begin position="727"/>
        <end position="749"/>
    </location>
</feature>
<organism evidence="5 6">
    <name type="scientific">Phaseolus angularis</name>
    <name type="common">Azuki bean</name>
    <name type="synonym">Vigna angularis</name>
    <dbReference type="NCBI Taxonomy" id="3914"/>
    <lineage>
        <taxon>Eukaryota</taxon>
        <taxon>Viridiplantae</taxon>
        <taxon>Streptophyta</taxon>
        <taxon>Embryophyta</taxon>
        <taxon>Tracheophyta</taxon>
        <taxon>Spermatophyta</taxon>
        <taxon>Magnoliopsida</taxon>
        <taxon>eudicotyledons</taxon>
        <taxon>Gunneridae</taxon>
        <taxon>Pentapetalae</taxon>
        <taxon>rosids</taxon>
        <taxon>fabids</taxon>
        <taxon>Fabales</taxon>
        <taxon>Fabaceae</taxon>
        <taxon>Papilionoideae</taxon>
        <taxon>50 kb inversion clade</taxon>
        <taxon>NPAAA clade</taxon>
        <taxon>indigoferoid/millettioid clade</taxon>
        <taxon>Phaseoleae</taxon>
        <taxon>Vigna</taxon>
    </lineage>
</organism>
<dbReference type="EMBL" id="CM003373">
    <property type="protein sequence ID" value="KOM38761.1"/>
    <property type="molecule type" value="Genomic_DNA"/>
</dbReference>
<dbReference type="SUPFAM" id="SSF52540">
    <property type="entry name" value="P-loop containing nucleoside triphosphate hydrolases"/>
    <property type="match status" value="1"/>
</dbReference>
<comment type="similarity">
    <text evidence="1">Belongs to the ABC transporter superfamily. ABCA family. CPR flippase (TC 3.A.1.211) subfamily.</text>
</comment>
<dbReference type="Gene3D" id="3.40.50.300">
    <property type="entry name" value="P-loop containing nucleotide triphosphate hydrolases"/>
    <property type="match status" value="1"/>
</dbReference>
<dbReference type="InterPro" id="IPR027417">
    <property type="entry name" value="P-loop_NTPase"/>
</dbReference>
<keyword evidence="3" id="KW-1133">Transmembrane helix</keyword>
<dbReference type="GO" id="GO:0016887">
    <property type="term" value="F:ATP hydrolysis activity"/>
    <property type="evidence" value="ECO:0007669"/>
    <property type="project" value="InterPro"/>
</dbReference>
<feature type="compositionally biased region" description="Low complexity" evidence="2">
    <location>
        <begin position="124"/>
        <end position="135"/>
    </location>
</feature>
<dbReference type="GO" id="GO:0016020">
    <property type="term" value="C:membrane"/>
    <property type="evidence" value="ECO:0007669"/>
    <property type="project" value="InterPro"/>
</dbReference>
<keyword evidence="3" id="KW-0812">Transmembrane</keyword>
<name>A0A0L9U7Q5_PHAAN</name>
<dbReference type="GO" id="GO:0140359">
    <property type="term" value="F:ABC-type transporter activity"/>
    <property type="evidence" value="ECO:0007669"/>
    <property type="project" value="InterPro"/>
</dbReference>
<proteinExistence type="inferred from homology"/>
<dbReference type="PANTHER" id="PTHR19229:SF267">
    <property type="entry name" value="ABC TRANSPORTER A FAMILY MEMBER 1"/>
    <property type="match status" value="1"/>
</dbReference>
<dbReference type="Proteomes" id="UP000053144">
    <property type="component" value="Chromosome 3"/>
</dbReference>
<dbReference type="GO" id="GO:0005319">
    <property type="term" value="F:lipid transporter activity"/>
    <property type="evidence" value="ECO:0007669"/>
    <property type="project" value="TreeGrafter"/>
</dbReference>
<feature type="compositionally biased region" description="Low complexity" evidence="2">
    <location>
        <begin position="557"/>
        <end position="567"/>
    </location>
</feature>
<feature type="region of interest" description="Disordered" evidence="2">
    <location>
        <begin position="1"/>
        <end position="59"/>
    </location>
</feature>
<dbReference type="InterPro" id="IPR026082">
    <property type="entry name" value="ABCA"/>
</dbReference>
<reference evidence="6" key="1">
    <citation type="journal article" date="2015" name="Proc. Natl. Acad. Sci. U.S.A.">
        <title>Genome sequencing of adzuki bean (Vigna angularis) provides insight into high starch and low fat accumulation and domestication.</title>
        <authorList>
            <person name="Yang K."/>
            <person name="Tian Z."/>
            <person name="Chen C."/>
            <person name="Luo L."/>
            <person name="Zhao B."/>
            <person name="Wang Z."/>
            <person name="Yu L."/>
            <person name="Li Y."/>
            <person name="Sun Y."/>
            <person name="Li W."/>
            <person name="Chen Y."/>
            <person name="Li Y."/>
            <person name="Zhang Y."/>
            <person name="Ai D."/>
            <person name="Zhao J."/>
            <person name="Shang C."/>
            <person name="Ma Y."/>
            <person name="Wu B."/>
            <person name="Wang M."/>
            <person name="Gao L."/>
            <person name="Sun D."/>
            <person name="Zhang P."/>
            <person name="Guo F."/>
            <person name="Wang W."/>
            <person name="Li Y."/>
            <person name="Wang J."/>
            <person name="Varshney R.K."/>
            <person name="Wang J."/>
            <person name="Ling H.Q."/>
            <person name="Wan P."/>
        </authorList>
    </citation>
    <scope>NUCLEOTIDE SEQUENCE</scope>
    <source>
        <strain evidence="6">cv. Jingnong 6</strain>
    </source>
</reference>